<dbReference type="PANTHER" id="PTHR32182:SF22">
    <property type="entry name" value="ATP-DEPENDENT ENDONUCLEASE, OLD FAMILY-RELATED"/>
    <property type="match status" value="1"/>
</dbReference>
<dbReference type="InterPro" id="IPR027417">
    <property type="entry name" value="P-loop_NTPase"/>
</dbReference>
<evidence type="ECO:0000259" key="1">
    <source>
        <dbReference type="Pfam" id="PF13304"/>
    </source>
</evidence>
<dbReference type="GO" id="GO:0006302">
    <property type="term" value="P:double-strand break repair"/>
    <property type="evidence" value="ECO:0007669"/>
    <property type="project" value="TreeGrafter"/>
</dbReference>
<organism evidence="2">
    <name type="scientific">Caldilineaceae bacterium SB0664_bin_27</name>
    <dbReference type="NCBI Taxonomy" id="2605260"/>
    <lineage>
        <taxon>Bacteria</taxon>
        <taxon>Bacillati</taxon>
        <taxon>Chloroflexota</taxon>
        <taxon>Caldilineae</taxon>
        <taxon>Caldilineales</taxon>
        <taxon>Caldilineaceae</taxon>
    </lineage>
</organism>
<dbReference type="GO" id="GO:0005524">
    <property type="term" value="F:ATP binding"/>
    <property type="evidence" value="ECO:0007669"/>
    <property type="project" value="InterPro"/>
</dbReference>
<accession>A0A6B0YRU8</accession>
<feature type="domain" description="ATPase AAA-type core" evidence="1">
    <location>
        <begin position="261"/>
        <end position="351"/>
    </location>
</feature>
<dbReference type="InterPro" id="IPR003959">
    <property type="entry name" value="ATPase_AAA_core"/>
</dbReference>
<dbReference type="AlphaFoldDB" id="A0A6B0YRU8"/>
<sequence>MITSVRLVNFKNFADETLRVGPFTVIVGANASGKSNIRDAFRFLHGIGRGYTLAEIFGEKYGAGGQVEWAGVRGAMNEIIRFGQSAFSLQVKVADLTYKIDVGRDEDKNGAFQVTAESLKLPETRIYSTQTGPGDPPLLRLGEGKELLYKVRGASKTSNRNGVELRTDKPGLNQISGARALSDEHGSFVRQVTRSFSNMRFLDLVPSRMREPALPGQTVLGDRGEHLPTVLQSICEDPHRKETLVEWMRELTPMDVRDFEFPTDPSGRVHLVFLEANDRRVSAYAASDGTLRFLAVLVTLLGPDPDGLYFFEEIDNGIHPARQWLLLELIEKQSAKKGFQVITTTHSPDLLTMMNDETFKNTSVICRLEDADDAIIRPVAELPRAGELRKSQGLSNLLSGGWMEDALAFTEGYDEEAEN</sequence>
<dbReference type="PANTHER" id="PTHR32182">
    <property type="entry name" value="DNA REPLICATION AND REPAIR PROTEIN RECF"/>
    <property type="match status" value="1"/>
</dbReference>
<dbReference type="SUPFAM" id="SSF52540">
    <property type="entry name" value="P-loop containing nucleoside triphosphate hydrolases"/>
    <property type="match status" value="1"/>
</dbReference>
<proteinExistence type="predicted"/>
<evidence type="ECO:0000313" key="2">
    <source>
        <dbReference type="EMBL" id="MXY93317.1"/>
    </source>
</evidence>
<dbReference type="EMBL" id="VXRG01000066">
    <property type="protein sequence ID" value="MXY93317.1"/>
    <property type="molecule type" value="Genomic_DNA"/>
</dbReference>
<reference evidence="2" key="1">
    <citation type="submission" date="2019-09" db="EMBL/GenBank/DDBJ databases">
        <title>Characterisation of the sponge microbiome using genome-centric metagenomics.</title>
        <authorList>
            <person name="Engelberts J.P."/>
            <person name="Robbins S.J."/>
            <person name="De Goeij J.M."/>
            <person name="Aranda M."/>
            <person name="Bell S.C."/>
            <person name="Webster N.S."/>
        </authorList>
    </citation>
    <scope>NUCLEOTIDE SEQUENCE</scope>
    <source>
        <strain evidence="2">SB0664_bin_27</strain>
    </source>
</reference>
<dbReference type="InterPro" id="IPR014555">
    <property type="entry name" value="RecF-like"/>
</dbReference>
<protein>
    <submittedName>
        <fullName evidence="2">AAA family ATPase</fullName>
    </submittedName>
</protein>
<gene>
    <name evidence="2" type="ORF">F4Y42_07705</name>
</gene>
<dbReference type="GO" id="GO:0016887">
    <property type="term" value="F:ATP hydrolysis activity"/>
    <property type="evidence" value="ECO:0007669"/>
    <property type="project" value="InterPro"/>
</dbReference>
<dbReference type="PIRSF" id="PIRSF029347">
    <property type="entry name" value="RecF"/>
    <property type="match status" value="1"/>
</dbReference>
<dbReference type="GO" id="GO:0000731">
    <property type="term" value="P:DNA synthesis involved in DNA repair"/>
    <property type="evidence" value="ECO:0007669"/>
    <property type="project" value="TreeGrafter"/>
</dbReference>
<feature type="domain" description="ATPase AAA-type core" evidence="1">
    <location>
        <begin position="23"/>
        <end position="77"/>
    </location>
</feature>
<name>A0A6B0YRU8_9CHLR</name>
<dbReference type="Gene3D" id="3.40.50.300">
    <property type="entry name" value="P-loop containing nucleotide triphosphate hydrolases"/>
    <property type="match status" value="2"/>
</dbReference>
<comment type="caution">
    <text evidence="2">The sequence shown here is derived from an EMBL/GenBank/DDBJ whole genome shotgun (WGS) entry which is preliminary data.</text>
</comment>
<dbReference type="Pfam" id="PF13304">
    <property type="entry name" value="AAA_21"/>
    <property type="match status" value="2"/>
</dbReference>